<sequence length="860" mass="94626">MSLAEAKLARQNARIQQAEAALTAPLIGKRSELDRGTLTQPAANKTSGIAAMTQNRKAPAYGASEPEVRINTFRAQPRDSSLSRSMSSLSQRTAATHVSDNTPLDNSGFQVFTGRRAKKLSGQLNAYEDKPEQKQTTVEAPVDTREIYEVFGNALPGTDYIQQNLGAKSGQLQFLQHPNGDVSAHQWSMDRFLWENIGQFSNIRKKTEGLLAADRLRGETAQQTLQHNSLAYFQAIAKQHEAMSMGQHFDAADMLGHLTRLNNDEGGVEGSAHDNARTEPGPTATPSESSQSAQTSYEVASSSQHHYGVPQQYHYPSYPPHEMPPAYTGYYHPAYGNYGSNYGFGYHTWQPGQMQYNSRADRYSNNFFGGRGLTPSHDSVYAQEAMRHIISEIPSHQVTYPSRAAHIASASQALNYDYHFPPVESTAQPCQPHNTRKASFQQAVEQHLAATITGSDTSRAPACGPPSDPHPRLPRNSGQSHAPPPPPTFRYNTDYATPSNVEAGNVRTKMREHLAKLSDQAKERSISQSNIRTVLHDPFRTEGEDTLPQIVSRPQPDKNTVLELKKTVANPSGLPPRLFESAGNEGAAQRLQTRSVESTAIAEIAKTHSSPESRWSRQETDVTPQISSGSRKLHGPSPRPEGYTGHTMEELTKYFEAKCLDEVAEQPTKKSYERRVNDWCLNGSTFARHEELFNTIKAADAAVEDVLPSKTPSLLAPIGTPARKDSTQDSVTVTAQQKCDAHTRMLIPVWENLASYVQGPAEKRRGYFSQWTQAPEWAIDHNDNTTFFDNNWGQPPLRIGWDPRYRQVQSESTPGGDVSDGGRQGVESVKFGGFSSPTAKVGDSLAVGAGSPGRFASGRM</sequence>
<feature type="compositionally biased region" description="Polar residues" evidence="1">
    <location>
        <begin position="490"/>
        <end position="500"/>
    </location>
</feature>
<feature type="region of interest" description="Disordered" evidence="1">
    <location>
        <begin position="605"/>
        <end position="644"/>
    </location>
</feature>
<feature type="compositionally biased region" description="Polar residues" evidence="1">
    <location>
        <begin position="621"/>
        <end position="630"/>
    </location>
</feature>
<feature type="compositionally biased region" description="Low complexity" evidence="1">
    <location>
        <begin position="80"/>
        <end position="90"/>
    </location>
</feature>
<name>A0AAE0WFD6_9PEZI</name>
<dbReference type="AlphaFoldDB" id="A0AAE0WFD6"/>
<feature type="region of interest" description="Disordered" evidence="1">
    <location>
        <begin position="75"/>
        <end position="109"/>
    </location>
</feature>
<protein>
    <submittedName>
        <fullName evidence="2">Uncharacterized protein</fullName>
    </submittedName>
</protein>
<feature type="region of interest" description="Disordered" evidence="1">
    <location>
        <begin position="453"/>
        <end position="500"/>
    </location>
</feature>
<feature type="region of interest" description="Disordered" evidence="1">
    <location>
        <begin position="261"/>
        <end position="305"/>
    </location>
</feature>
<dbReference type="EMBL" id="JAUTXT010000052">
    <property type="protein sequence ID" value="KAK3670686.1"/>
    <property type="molecule type" value="Genomic_DNA"/>
</dbReference>
<dbReference type="Proteomes" id="UP001274830">
    <property type="component" value="Unassembled WGS sequence"/>
</dbReference>
<accession>A0AAE0WFD6</accession>
<feature type="region of interest" description="Disordered" evidence="1">
    <location>
        <begin position="807"/>
        <end position="860"/>
    </location>
</feature>
<evidence type="ECO:0000256" key="1">
    <source>
        <dbReference type="SAM" id="MobiDB-lite"/>
    </source>
</evidence>
<keyword evidence="3" id="KW-1185">Reference proteome</keyword>
<reference evidence="2" key="1">
    <citation type="submission" date="2023-07" db="EMBL/GenBank/DDBJ databases">
        <title>Black Yeasts Isolated from many extreme environments.</title>
        <authorList>
            <person name="Coleine C."/>
            <person name="Stajich J.E."/>
            <person name="Selbmann L."/>
        </authorList>
    </citation>
    <scope>NUCLEOTIDE SEQUENCE</scope>
    <source>
        <strain evidence="2">CCFEE 5485</strain>
    </source>
</reference>
<evidence type="ECO:0000313" key="2">
    <source>
        <dbReference type="EMBL" id="KAK3670686.1"/>
    </source>
</evidence>
<proteinExistence type="predicted"/>
<organism evidence="2 3">
    <name type="scientific">Recurvomyces mirabilis</name>
    <dbReference type="NCBI Taxonomy" id="574656"/>
    <lineage>
        <taxon>Eukaryota</taxon>
        <taxon>Fungi</taxon>
        <taxon>Dikarya</taxon>
        <taxon>Ascomycota</taxon>
        <taxon>Pezizomycotina</taxon>
        <taxon>Dothideomycetes</taxon>
        <taxon>Dothideomycetidae</taxon>
        <taxon>Mycosphaerellales</taxon>
        <taxon>Teratosphaeriaceae</taxon>
        <taxon>Recurvomyces</taxon>
    </lineage>
</organism>
<feature type="compositionally biased region" description="Polar residues" evidence="1">
    <location>
        <begin position="91"/>
        <end position="109"/>
    </location>
</feature>
<comment type="caution">
    <text evidence="2">The sequence shown here is derived from an EMBL/GenBank/DDBJ whole genome shotgun (WGS) entry which is preliminary data.</text>
</comment>
<feature type="compositionally biased region" description="Basic and acidic residues" evidence="1">
    <location>
        <begin position="605"/>
        <end position="620"/>
    </location>
</feature>
<gene>
    <name evidence="2" type="ORF">LTR78_009378</name>
</gene>
<feature type="compositionally biased region" description="Polar residues" evidence="1">
    <location>
        <begin position="284"/>
        <end position="305"/>
    </location>
</feature>
<evidence type="ECO:0000313" key="3">
    <source>
        <dbReference type="Proteomes" id="UP001274830"/>
    </source>
</evidence>